<dbReference type="SMART" id="SM00471">
    <property type="entry name" value="HDc"/>
    <property type="match status" value="1"/>
</dbReference>
<dbReference type="Pfam" id="PF00233">
    <property type="entry name" value="PDEase_I"/>
    <property type="match status" value="1"/>
</dbReference>
<keyword evidence="2" id="KW-0378">Hydrolase</keyword>
<evidence type="ECO:0000259" key="6">
    <source>
        <dbReference type="PROSITE" id="PS51845"/>
    </source>
</evidence>
<keyword evidence="1 4" id="KW-0479">Metal-binding</keyword>
<proteinExistence type="predicted"/>
<dbReference type="InterPro" id="IPR002073">
    <property type="entry name" value="PDEase_catalytic_dom"/>
</dbReference>
<dbReference type="RefSeq" id="XP_007511052.1">
    <property type="nucleotide sequence ID" value="XM_007510990.1"/>
</dbReference>
<dbReference type="InterPro" id="IPR036971">
    <property type="entry name" value="PDEase_catalytic_dom_sf"/>
</dbReference>
<dbReference type="PROSITE" id="PS51845">
    <property type="entry name" value="PDEASE_I_2"/>
    <property type="match status" value="1"/>
</dbReference>
<feature type="active site" description="Proton donor" evidence="3">
    <location>
        <position position="112"/>
    </location>
</feature>
<dbReference type="STRING" id="41875.K8F3G9"/>
<dbReference type="PRINTS" id="PR00387">
    <property type="entry name" value="PDIESTERASE1"/>
</dbReference>
<dbReference type="InterPro" id="IPR003607">
    <property type="entry name" value="HD/PDEase_dom"/>
</dbReference>
<evidence type="ECO:0000256" key="2">
    <source>
        <dbReference type="ARBA" id="ARBA00022801"/>
    </source>
</evidence>
<feature type="binding site" evidence="4">
    <location>
        <position position="152"/>
    </location>
    <ligand>
        <name>Zn(2+)</name>
        <dbReference type="ChEBI" id="CHEBI:29105"/>
        <label>1</label>
    </ligand>
</feature>
<feature type="binding site" evidence="4">
    <location>
        <position position="282"/>
    </location>
    <ligand>
        <name>Zn(2+)</name>
        <dbReference type="ChEBI" id="CHEBI:29105"/>
        <label>1</label>
    </ligand>
</feature>
<evidence type="ECO:0000256" key="1">
    <source>
        <dbReference type="ARBA" id="ARBA00022723"/>
    </source>
</evidence>
<dbReference type="GO" id="GO:0007165">
    <property type="term" value="P:signal transduction"/>
    <property type="evidence" value="ECO:0007669"/>
    <property type="project" value="InterPro"/>
</dbReference>
<evidence type="ECO:0000256" key="4">
    <source>
        <dbReference type="PIRSR" id="PIRSR623088-3"/>
    </source>
</evidence>
<sequence length="384" mass="43974">MKEAPTSSSSSSSEEEENENTLSKSENNENDEDDESALLSRGHLFDAFKFTSVSKNPLVKISTRVFEKFLPDLFVKRRRRTKEANAKTNFARKVKQWVSQIESSYQDSIDYHNRAHATDVTQSIGYMLGNGLREELDDVEVFALICTAVAHDCGHPGKSNLFLVETKSEKAKRWNNEAVNENGHVEFAIEAFEKCEVFRNDDDDVRSSNRRSDEKNRSEEMKETVYEILKTAILYTDMNKHETLIEDFREALERNRGKKAIKEWAKKEDVHVALGYVLHCADVLNGCRPWPVAKKWAELITEEFCKQGDVEKSLGFEKLTGAHVDRALRTDITSSRQAIKFAEETVKPLYGLLKEIVPNAVEPLLTQLELNVEKHRALIQESQR</sequence>
<evidence type="ECO:0000313" key="8">
    <source>
        <dbReference type="Proteomes" id="UP000198341"/>
    </source>
</evidence>
<dbReference type="InterPro" id="IPR023088">
    <property type="entry name" value="PDEase"/>
</dbReference>
<feature type="binding site" evidence="4">
    <location>
        <position position="116"/>
    </location>
    <ligand>
        <name>Zn(2+)</name>
        <dbReference type="ChEBI" id="CHEBI:29105"/>
        <label>1</label>
    </ligand>
</feature>
<dbReference type="EMBL" id="FO082270">
    <property type="protein sequence ID" value="CCO66612.1"/>
    <property type="molecule type" value="Genomic_DNA"/>
</dbReference>
<dbReference type="GO" id="GO:0046872">
    <property type="term" value="F:metal ion binding"/>
    <property type="evidence" value="ECO:0007669"/>
    <property type="project" value="UniProtKB-KW"/>
</dbReference>
<dbReference type="Gene3D" id="1.10.1300.10">
    <property type="entry name" value="3'5'-cyclic nucleotide phosphodiesterase, catalytic domain"/>
    <property type="match status" value="1"/>
</dbReference>
<dbReference type="PANTHER" id="PTHR11347">
    <property type="entry name" value="CYCLIC NUCLEOTIDE PHOSPHODIESTERASE"/>
    <property type="match status" value="1"/>
</dbReference>
<dbReference type="Proteomes" id="UP000198341">
    <property type="component" value="Chromosome 9"/>
</dbReference>
<keyword evidence="8" id="KW-1185">Reference proteome</keyword>
<dbReference type="KEGG" id="bpg:Bathy09g03300"/>
<dbReference type="GO" id="GO:0004114">
    <property type="term" value="F:3',5'-cyclic-nucleotide phosphodiesterase activity"/>
    <property type="evidence" value="ECO:0007669"/>
    <property type="project" value="InterPro"/>
</dbReference>
<dbReference type="CDD" id="cd00077">
    <property type="entry name" value="HDc"/>
    <property type="match status" value="1"/>
</dbReference>
<feature type="binding site" evidence="4">
    <location>
        <position position="152"/>
    </location>
    <ligand>
        <name>Zn(2+)</name>
        <dbReference type="ChEBI" id="CHEBI:29105"/>
        <label>2</label>
    </ligand>
</feature>
<dbReference type="SUPFAM" id="SSF109604">
    <property type="entry name" value="HD-domain/PDEase-like"/>
    <property type="match status" value="1"/>
</dbReference>
<dbReference type="eggNOG" id="KOG3689">
    <property type="taxonomic scope" value="Eukaryota"/>
</dbReference>
<reference evidence="7 8" key="1">
    <citation type="submission" date="2011-10" db="EMBL/GenBank/DDBJ databases">
        <authorList>
            <person name="Genoscope - CEA"/>
        </authorList>
    </citation>
    <scope>NUCLEOTIDE SEQUENCE [LARGE SCALE GENOMIC DNA]</scope>
    <source>
        <strain evidence="7 8">RCC 1105</strain>
    </source>
</reference>
<organism evidence="7 8">
    <name type="scientific">Bathycoccus prasinos</name>
    <dbReference type="NCBI Taxonomy" id="41875"/>
    <lineage>
        <taxon>Eukaryota</taxon>
        <taxon>Viridiplantae</taxon>
        <taxon>Chlorophyta</taxon>
        <taxon>Mamiellophyceae</taxon>
        <taxon>Mamiellales</taxon>
        <taxon>Bathycoccaceae</taxon>
        <taxon>Bathycoccus</taxon>
    </lineage>
</organism>
<name>K8F3G9_9CHLO</name>
<feature type="domain" description="PDEase" evidence="6">
    <location>
        <begin position="14"/>
        <end position="382"/>
    </location>
</feature>
<evidence type="ECO:0000256" key="5">
    <source>
        <dbReference type="SAM" id="MobiDB-lite"/>
    </source>
</evidence>
<dbReference type="AlphaFoldDB" id="K8F3G9"/>
<dbReference type="GeneID" id="19013837"/>
<gene>
    <name evidence="7" type="ORF">Bathy09g03300</name>
</gene>
<dbReference type="OrthoDB" id="568146at2759"/>
<feature type="region of interest" description="Disordered" evidence="5">
    <location>
        <begin position="1"/>
        <end position="35"/>
    </location>
</feature>
<evidence type="ECO:0000256" key="3">
    <source>
        <dbReference type="PIRSR" id="PIRSR623088-1"/>
    </source>
</evidence>
<protein>
    <recommendedName>
        <fullName evidence="6">PDEase domain-containing protein</fullName>
    </recommendedName>
</protein>
<accession>K8F3G9</accession>
<feature type="binding site" evidence="4">
    <location>
        <position position="151"/>
    </location>
    <ligand>
        <name>Zn(2+)</name>
        <dbReference type="ChEBI" id="CHEBI:29105"/>
        <label>1</label>
    </ligand>
</feature>
<evidence type="ECO:0000313" key="7">
    <source>
        <dbReference type="EMBL" id="CCO66612.1"/>
    </source>
</evidence>